<comment type="caution">
    <text evidence="7">The sequence shown here is derived from an EMBL/GenBank/DDBJ whole genome shotgun (WGS) entry which is preliminary data.</text>
</comment>
<proteinExistence type="inferred from homology"/>
<dbReference type="GO" id="GO:0003677">
    <property type="term" value="F:DNA binding"/>
    <property type="evidence" value="ECO:0007669"/>
    <property type="project" value="UniProtKB-KW"/>
</dbReference>
<dbReference type="InterPro" id="IPR013762">
    <property type="entry name" value="Integrase-like_cat_sf"/>
</dbReference>
<feature type="compositionally biased region" description="Gly residues" evidence="5">
    <location>
        <begin position="184"/>
        <end position="193"/>
    </location>
</feature>
<dbReference type="InterPro" id="IPR038488">
    <property type="entry name" value="Integrase_DNA-bd_sf"/>
</dbReference>
<dbReference type="Gene3D" id="3.30.160.390">
    <property type="entry name" value="Integrase, DNA-binding domain"/>
    <property type="match status" value="1"/>
</dbReference>
<evidence type="ECO:0000313" key="8">
    <source>
        <dbReference type="Proteomes" id="UP001144323"/>
    </source>
</evidence>
<name>A0A9W6GZM2_9HYPH</name>
<feature type="compositionally biased region" description="Basic and acidic residues" evidence="5">
    <location>
        <begin position="426"/>
        <end position="440"/>
    </location>
</feature>
<evidence type="ECO:0000256" key="4">
    <source>
        <dbReference type="ARBA" id="ARBA00023172"/>
    </source>
</evidence>
<accession>A0A9W6GZM2</accession>
<keyword evidence="2" id="KW-0229">DNA integration</keyword>
<dbReference type="PANTHER" id="PTHR30629">
    <property type="entry name" value="PROPHAGE INTEGRASE"/>
    <property type="match status" value="1"/>
</dbReference>
<evidence type="ECO:0000256" key="1">
    <source>
        <dbReference type="ARBA" id="ARBA00008857"/>
    </source>
</evidence>
<dbReference type="InterPro" id="IPR010998">
    <property type="entry name" value="Integrase_recombinase_N"/>
</dbReference>
<dbReference type="PROSITE" id="PS51898">
    <property type="entry name" value="TYR_RECOMBINASE"/>
    <property type="match status" value="1"/>
</dbReference>
<dbReference type="CDD" id="cd00796">
    <property type="entry name" value="INT_Rci_Hp1_C"/>
    <property type="match status" value="1"/>
</dbReference>
<dbReference type="Pfam" id="PF00589">
    <property type="entry name" value="Phage_integrase"/>
    <property type="match status" value="1"/>
</dbReference>
<dbReference type="InterPro" id="IPR011010">
    <property type="entry name" value="DNA_brk_join_enz"/>
</dbReference>
<organism evidence="7 8">
    <name type="scientific">Methylocystis echinoides</name>
    <dbReference type="NCBI Taxonomy" id="29468"/>
    <lineage>
        <taxon>Bacteria</taxon>
        <taxon>Pseudomonadati</taxon>
        <taxon>Pseudomonadota</taxon>
        <taxon>Alphaproteobacteria</taxon>
        <taxon>Hyphomicrobiales</taxon>
        <taxon>Methylocystaceae</taxon>
        <taxon>Methylocystis</taxon>
    </lineage>
</organism>
<evidence type="ECO:0000256" key="2">
    <source>
        <dbReference type="ARBA" id="ARBA00022908"/>
    </source>
</evidence>
<evidence type="ECO:0000313" key="7">
    <source>
        <dbReference type="EMBL" id="GLI96011.1"/>
    </source>
</evidence>
<dbReference type="GO" id="GO:0015074">
    <property type="term" value="P:DNA integration"/>
    <property type="evidence" value="ECO:0007669"/>
    <property type="project" value="UniProtKB-KW"/>
</dbReference>
<dbReference type="GO" id="GO:0006310">
    <property type="term" value="P:DNA recombination"/>
    <property type="evidence" value="ECO:0007669"/>
    <property type="project" value="UniProtKB-KW"/>
</dbReference>
<keyword evidence="3" id="KW-0238">DNA-binding</keyword>
<dbReference type="RefSeq" id="WP_281807115.1">
    <property type="nucleotide sequence ID" value="NZ_BSEC01000006.1"/>
</dbReference>
<dbReference type="InterPro" id="IPR050808">
    <property type="entry name" value="Phage_Integrase"/>
</dbReference>
<keyword evidence="4" id="KW-0233">DNA recombination</keyword>
<evidence type="ECO:0000256" key="5">
    <source>
        <dbReference type="SAM" id="MobiDB-lite"/>
    </source>
</evidence>
<feature type="region of interest" description="Disordered" evidence="5">
    <location>
        <begin position="412"/>
        <end position="440"/>
    </location>
</feature>
<protein>
    <submittedName>
        <fullName evidence="7">Integrase</fullName>
    </submittedName>
</protein>
<gene>
    <name evidence="7" type="ORF">LMG27198_50030</name>
</gene>
<dbReference type="InterPro" id="IPR002104">
    <property type="entry name" value="Integrase_catalytic"/>
</dbReference>
<feature type="domain" description="Tyr recombinase" evidence="6">
    <location>
        <begin position="231"/>
        <end position="405"/>
    </location>
</feature>
<comment type="similarity">
    <text evidence="1">Belongs to the 'phage' integrase family.</text>
</comment>
<dbReference type="EMBL" id="BSEC01000006">
    <property type="protein sequence ID" value="GLI96011.1"/>
    <property type="molecule type" value="Genomic_DNA"/>
</dbReference>
<feature type="region of interest" description="Disordered" evidence="5">
    <location>
        <begin position="173"/>
        <end position="193"/>
    </location>
</feature>
<evidence type="ECO:0000256" key="3">
    <source>
        <dbReference type="ARBA" id="ARBA00023125"/>
    </source>
</evidence>
<dbReference type="Gene3D" id="1.10.443.10">
    <property type="entry name" value="Intergrase catalytic core"/>
    <property type="match status" value="1"/>
</dbReference>
<dbReference type="Pfam" id="PF13356">
    <property type="entry name" value="Arm-DNA-bind_3"/>
    <property type="match status" value="1"/>
</dbReference>
<dbReference type="Gene3D" id="1.10.150.130">
    <property type="match status" value="1"/>
</dbReference>
<sequence>MATEKITKRIVDALKAPKPSRDGVKVREHFVWDRELRGFGVQVMPSGLKSFVIQYRTLEGRNRRAVIGRYGLMTVEDARKLAHEKLVAVSKGVDPVAEEAKAAGLLTVAEVCDWYLAEAEAGRILGRRRRPIKSSTLAMDRSRIEAHIKPLLGRRQVASLKLGDVEGAQADIAAGKTSKPRAGSRGGATTGGEGVAARTMSTLHSILEHAVRLGKIEANPAKGVRRLASAPRERRLSRSEIERLGKTLRAAAEEGEHPTGLAAIRFLLLTGFRRMEALGLQGTWLDEEECAIRFPDTKSGAQIRVIGQAAIDLLLDQPKTKSPFFFPADWGEGHFIGVVRVLDRVCQKAELADITPHTLRHTYASLAGDLGFSELTIAALLGHSARGVTQRYVHIDEALRMTADRVADEMADLLDGRATPTRSRSARRDRSERNLEPTRV</sequence>
<reference evidence="7" key="1">
    <citation type="journal article" date="2023" name="Int. J. Syst. Evol. Microbiol.">
        <title>Methylocystis iwaonis sp. nov., a type II methane-oxidizing bacterium from surface soil of a rice paddy field in Japan, and emended description of the genus Methylocystis (ex Whittenbury et al. 1970) Bowman et al. 1993.</title>
        <authorList>
            <person name="Kaise H."/>
            <person name="Sawadogo J.B."/>
            <person name="Alam M.S."/>
            <person name="Ueno C."/>
            <person name="Dianou D."/>
            <person name="Shinjo R."/>
            <person name="Asakawa S."/>
        </authorList>
    </citation>
    <scope>NUCLEOTIDE SEQUENCE</scope>
    <source>
        <strain evidence="7">LMG27198</strain>
    </source>
</reference>
<dbReference type="Proteomes" id="UP001144323">
    <property type="component" value="Unassembled WGS sequence"/>
</dbReference>
<dbReference type="InterPro" id="IPR025166">
    <property type="entry name" value="Integrase_DNA_bind_dom"/>
</dbReference>
<evidence type="ECO:0000259" key="6">
    <source>
        <dbReference type="PROSITE" id="PS51898"/>
    </source>
</evidence>
<keyword evidence="8" id="KW-1185">Reference proteome</keyword>
<dbReference type="PANTHER" id="PTHR30629:SF2">
    <property type="entry name" value="PROPHAGE INTEGRASE INTS-RELATED"/>
    <property type="match status" value="1"/>
</dbReference>
<dbReference type="SUPFAM" id="SSF56349">
    <property type="entry name" value="DNA breaking-rejoining enzymes"/>
    <property type="match status" value="1"/>
</dbReference>
<dbReference type="AlphaFoldDB" id="A0A9W6GZM2"/>